<dbReference type="RefSeq" id="WP_344570518.1">
    <property type="nucleotide sequence ID" value="NZ_BAAARJ010000031.1"/>
</dbReference>
<dbReference type="InterPro" id="IPR050763">
    <property type="entry name" value="ABC_transporter_ATP-binding"/>
</dbReference>
<evidence type="ECO:0000313" key="9">
    <source>
        <dbReference type="EMBL" id="GAA2637936.1"/>
    </source>
</evidence>
<dbReference type="PANTHER" id="PTHR42711:SF5">
    <property type="entry name" value="ABC TRANSPORTER ATP-BINDING PROTEIN NATA"/>
    <property type="match status" value="1"/>
</dbReference>
<dbReference type="PANTHER" id="PTHR42711">
    <property type="entry name" value="ABC TRANSPORTER ATP-BINDING PROTEIN"/>
    <property type="match status" value="1"/>
</dbReference>
<dbReference type="SUPFAM" id="SSF52540">
    <property type="entry name" value="P-loop containing nucleoside triphosphate hydrolases"/>
    <property type="match status" value="1"/>
</dbReference>
<dbReference type="Pfam" id="PF00005">
    <property type="entry name" value="ABC_tran"/>
    <property type="match status" value="1"/>
</dbReference>
<feature type="compositionally biased region" description="Basic and acidic residues" evidence="7">
    <location>
        <begin position="327"/>
        <end position="346"/>
    </location>
</feature>
<sequence length="372" mass="39166">MNAATTATASTPASPSPPDTAISVSGLVKTFGRTRALDGLDLKVATGEVHGFLGPNGAGKSTTLRVLLGLLRADTGTARLLGADPWADAVALHQRLAYVPGDVELWPNLTGGEAIDLLARLRGGIDQGRRAELIERFDLDPTKKGRTYSKGNRQKVAIIAALASDAELLLLDEPTAGLDPLMEVVFQDVILQAKAAGRTVLLSSHILSQVEKLCDRVSIIRLGKIVQSGTLSEMRHLTRTTIEAETVPRPPDGEDPGARLTGLGALPGVHNLRTEGNRVHFAVDGAHLDAAVRYLSALGVRSLVSHPPTLEELMLRHYGDELAANGHGHEPGREQGHEPGHGHGVDGIEAGPAAEGTDRADGDKGDAEATTR</sequence>
<evidence type="ECO:0000259" key="8">
    <source>
        <dbReference type="PROSITE" id="PS50893"/>
    </source>
</evidence>
<feature type="region of interest" description="Disordered" evidence="7">
    <location>
        <begin position="322"/>
        <end position="372"/>
    </location>
</feature>
<proteinExistence type="inferred from homology"/>
<keyword evidence="5 9" id="KW-0067">ATP-binding</keyword>
<keyword evidence="6" id="KW-0046">Antibiotic resistance</keyword>
<dbReference type="CDD" id="cd03230">
    <property type="entry name" value="ABC_DR_subfamily_A"/>
    <property type="match status" value="1"/>
</dbReference>
<keyword evidence="4" id="KW-0547">Nucleotide-binding</keyword>
<dbReference type="InterPro" id="IPR017871">
    <property type="entry name" value="ABC_transporter-like_CS"/>
</dbReference>
<protein>
    <submittedName>
        <fullName evidence="9">ABC transporter ATP-binding protein</fullName>
    </submittedName>
</protein>
<keyword evidence="3" id="KW-0813">Transport</keyword>
<dbReference type="Proteomes" id="UP001501447">
    <property type="component" value="Unassembled WGS sequence"/>
</dbReference>
<gene>
    <name evidence="9" type="ORF">GCM10009863_63370</name>
</gene>
<feature type="compositionally biased region" description="Basic and acidic residues" evidence="7">
    <location>
        <begin position="356"/>
        <end position="372"/>
    </location>
</feature>
<feature type="region of interest" description="Disordered" evidence="7">
    <location>
        <begin position="1"/>
        <end position="21"/>
    </location>
</feature>
<dbReference type="InterPro" id="IPR027417">
    <property type="entry name" value="P-loop_NTPase"/>
</dbReference>
<comment type="caution">
    <text evidence="9">The sequence shown here is derived from an EMBL/GenBank/DDBJ whole genome shotgun (WGS) entry which is preliminary data.</text>
</comment>
<dbReference type="PROSITE" id="PS50893">
    <property type="entry name" value="ABC_TRANSPORTER_2"/>
    <property type="match status" value="1"/>
</dbReference>
<reference evidence="9 10" key="1">
    <citation type="journal article" date="2019" name="Int. J. Syst. Evol. Microbiol.">
        <title>The Global Catalogue of Microorganisms (GCM) 10K type strain sequencing project: providing services to taxonomists for standard genome sequencing and annotation.</title>
        <authorList>
            <consortium name="The Broad Institute Genomics Platform"/>
            <consortium name="The Broad Institute Genome Sequencing Center for Infectious Disease"/>
            <person name="Wu L."/>
            <person name="Ma J."/>
        </authorList>
    </citation>
    <scope>NUCLEOTIDE SEQUENCE [LARGE SCALE GENOMIC DNA]</scope>
    <source>
        <strain evidence="9 10">JCM 16373</strain>
    </source>
</reference>
<evidence type="ECO:0000256" key="4">
    <source>
        <dbReference type="ARBA" id="ARBA00022741"/>
    </source>
</evidence>
<dbReference type="GO" id="GO:0005524">
    <property type="term" value="F:ATP binding"/>
    <property type="evidence" value="ECO:0007669"/>
    <property type="project" value="UniProtKB-KW"/>
</dbReference>
<dbReference type="Gene3D" id="3.40.50.300">
    <property type="entry name" value="P-loop containing nucleotide triphosphate hydrolases"/>
    <property type="match status" value="1"/>
</dbReference>
<feature type="domain" description="ABC transporter" evidence="8">
    <location>
        <begin position="22"/>
        <end position="247"/>
    </location>
</feature>
<evidence type="ECO:0000256" key="5">
    <source>
        <dbReference type="ARBA" id="ARBA00022840"/>
    </source>
</evidence>
<dbReference type="EMBL" id="BAAARJ010000031">
    <property type="protein sequence ID" value="GAA2637936.1"/>
    <property type="molecule type" value="Genomic_DNA"/>
</dbReference>
<evidence type="ECO:0000313" key="10">
    <source>
        <dbReference type="Proteomes" id="UP001501447"/>
    </source>
</evidence>
<evidence type="ECO:0000256" key="6">
    <source>
        <dbReference type="ARBA" id="ARBA00023251"/>
    </source>
</evidence>
<dbReference type="SMART" id="SM00382">
    <property type="entry name" value="AAA"/>
    <property type="match status" value="1"/>
</dbReference>
<evidence type="ECO:0000256" key="2">
    <source>
        <dbReference type="ARBA" id="ARBA00005417"/>
    </source>
</evidence>
<evidence type="ECO:0000256" key="3">
    <source>
        <dbReference type="ARBA" id="ARBA00022448"/>
    </source>
</evidence>
<accession>A0ABN3QXH9</accession>
<dbReference type="InterPro" id="IPR003593">
    <property type="entry name" value="AAA+_ATPase"/>
</dbReference>
<comment type="similarity">
    <text evidence="2">Belongs to the ABC transporter superfamily.</text>
</comment>
<dbReference type="InterPro" id="IPR003439">
    <property type="entry name" value="ABC_transporter-like_ATP-bd"/>
</dbReference>
<comment type="subcellular location">
    <subcellularLocation>
        <location evidence="1">Cell membrane</location>
        <topology evidence="1">Peripheral membrane protein</topology>
    </subcellularLocation>
</comment>
<name>A0ABN3QXH9_9ACTN</name>
<keyword evidence="10" id="KW-1185">Reference proteome</keyword>
<evidence type="ECO:0000256" key="1">
    <source>
        <dbReference type="ARBA" id="ARBA00004202"/>
    </source>
</evidence>
<dbReference type="PROSITE" id="PS00211">
    <property type="entry name" value="ABC_TRANSPORTER_1"/>
    <property type="match status" value="1"/>
</dbReference>
<evidence type="ECO:0000256" key="7">
    <source>
        <dbReference type="SAM" id="MobiDB-lite"/>
    </source>
</evidence>
<organism evidence="9 10">
    <name type="scientific">Streptomyces axinellae</name>
    <dbReference type="NCBI Taxonomy" id="552788"/>
    <lineage>
        <taxon>Bacteria</taxon>
        <taxon>Bacillati</taxon>
        <taxon>Actinomycetota</taxon>
        <taxon>Actinomycetes</taxon>
        <taxon>Kitasatosporales</taxon>
        <taxon>Streptomycetaceae</taxon>
        <taxon>Streptomyces</taxon>
    </lineage>
</organism>